<accession>A0A4V1IR87</accession>
<evidence type="ECO:0000256" key="1">
    <source>
        <dbReference type="SAM" id="Coils"/>
    </source>
</evidence>
<gene>
    <name evidence="3" type="ORF">BDK51DRAFT_46903</name>
</gene>
<feature type="coiled-coil region" evidence="1">
    <location>
        <begin position="131"/>
        <end position="171"/>
    </location>
</feature>
<keyword evidence="1" id="KW-0175">Coiled coil</keyword>
<feature type="coiled-coil region" evidence="1">
    <location>
        <begin position="46"/>
        <end position="87"/>
    </location>
</feature>
<proteinExistence type="predicted"/>
<reference evidence="4" key="1">
    <citation type="journal article" date="2018" name="Nat. Microbiol.">
        <title>Leveraging single-cell genomics to expand the fungal tree of life.</title>
        <authorList>
            <person name="Ahrendt S.R."/>
            <person name="Quandt C.A."/>
            <person name="Ciobanu D."/>
            <person name="Clum A."/>
            <person name="Salamov A."/>
            <person name="Andreopoulos B."/>
            <person name="Cheng J.F."/>
            <person name="Woyke T."/>
            <person name="Pelin A."/>
            <person name="Henrissat B."/>
            <person name="Reynolds N.K."/>
            <person name="Benny G.L."/>
            <person name="Smith M.E."/>
            <person name="James T.Y."/>
            <person name="Grigoriev I.V."/>
        </authorList>
    </citation>
    <scope>NUCLEOTIDE SEQUENCE [LARGE SCALE GENOMIC DNA]</scope>
</reference>
<evidence type="ECO:0000256" key="2">
    <source>
        <dbReference type="SAM" id="MobiDB-lite"/>
    </source>
</evidence>
<feature type="compositionally biased region" description="Polar residues" evidence="2">
    <location>
        <begin position="349"/>
        <end position="359"/>
    </location>
</feature>
<dbReference type="EMBL" id="KZ996231">
    <property type="protein sequence ID" value="RKO89197.1"/>
    <property type="molecule type" value="Genomic_DNA"/>
</dbReference>
<feature type="compositionally biased region" description="Basic and acidic residues" evidence="2">
    <location>
        <begin position="320"/>
        <end position="329"/>
    </location>
</feature>
<name>A0A4V1IR87_9FUNG</name>
<feature type="region of interest" description="Disordered" evidence="2">
    <location>
        <begin position="273"/>
        <end position="365"/>
    </location>
</feature>
<evidence type="ECO:0000313" key="3">
    <source>
        <dbReference type="EMBL" id="RKO89197.1"/>
    </source>
</evidence>
<organism evidence="3 4">
    <name type="scientific">Blyttiomyces helicus</name>
    <dbReference type="NCBI Taxonomy" id="388810"/>
    <lineage>
        <taxon>Eukaryota</taxon>
        <taxon>Fungi</taxon>
        <taxon>Fungi incertae sedis</taxon>
        <taxon>Chytridiomycota</taxon>
        <taxon>Chytridiomycota incertae sedis</taxon>
        <taxon>Chytridiomycetes</taxon>
        <taxon>Chytridiomycetes incertae sedis</taxon>
        <taxon>Blyttiomyces</taxon>
    </lineage>
</organism>
<keyword evidence="4" id="KW-1185">Reference proteome</keyword>
<evidence type="ECO:0000313" key="4">
    <source>
        <dbReference type="Proteomes" id="UP000269721"/>
    </source>
</evidence>
<dbReference type="AlphaFoldDB" id="A0A4V1IR87"/>
<sequence length="365" mass="40214">MLETTVEATLRYVFSSHDQTAQSLADVAEVNRAISGLVDDKIPPLIKEAERESEKLERQQRVVEDILEYYIKELKQLIRKKQEEADEEDPEQVDLRIAVREAESAVAGILPIIEQAEQHLDTLPLAEVEGLAAELQARNKMERLMRDHSEEKLAKERLTEIERQITEAEAAVKASLAPSRVAFEELVALADAAADPAIMHEAFAAVFDKNPHLLPPQLNPDPLKSFPHLEKIILDTSNELRSIAEAAYADAKEYITSKLQAAREVNRGLEKLKKRWSSSNQGSERSGKIRKMSSSSGGAKKERSVSNSRTPTPSSPAVAARKEPIETDHGMPTPSSSPGLVKTKERTELSNSGTPTLSSPAPGPP</sequence>
<dbReference type="Proteomes" id="UP000269721">
    <property type="component" value="Unassembled WGS sequence"/>
</dbReference>
<protein>
    <submittedName>
        <fullName evidence="3">Uncharacterized protein</fullName>
    </submittedName>
</protein>